<evidence type="ECO:0000256" key="1">
    <source>
        <dbReference type="ARBA" id="ARBA00004651"/>
    </source>
</evidence>
<feature type="transmembrane region" description="Helical" evidence="6">
    <location>
        <begin position="403"/>
        <end position="423"/>
    </location>
</feature>
<feature type="transmembrane region" description="Helical" evidence="6">
    <location>
        <begin position="120"/>
        <end position="144"/>
    </location>
</feature>
<feature type="transmembrane region" description="Helical" evidence="6">
    <location>
        <begin position="554"/>
        <end position="573"/>
    </location>
</feature>
<evidence type="ECO:0000256" key="2">
    <source>
        <dbReference type="ARBA" id="ARBA00022475"/>
    </source>
</evidence>
<protein>
    <recommendedName>
        <fullName evidence="8">ABC transporter permease</fullName>
    </recommendedName>
</protein>
<evidence type="ECO:0000256" key="6">
    <source>
        <dbReference type="SAM" id="Phobius"/>
    </source>
</evidence>
<keyword evidence="3 6" id="KW-0812">Transmembrane</keyword>
<dbReference type="Pfam" id="PF02653">
    <property type="entry name" value="BPD_transp_2"/>
    <property type="match status" value="2"/>
</dbReference>
<feature type="transmembrane region" description="Helical" evidence="6">
    <location>
        <begin position="242"/>
        <end position="260"/>
    </location>
</feature>
<evidence type="ECO:0000256" key="5">
    <source>
        <dbReference type="ARBA" id="ARBA00023136"/>
    </source>
</evidence>
<feature type="transmembrane region" description="Helical" evidence="6">
    <location>
        <begin position="88"/>
        <end position="111"/>
    </location>
</feature>
<organism evidence="7">
    <name type="scientific">marine metagenome</name>
    <dbReference type="NCBI Taxonomy" id="408172"/>
    <lineage>
        <taxon>unclassified sequences</taxon>
        <taxon>metagenomes</taxon>
        <taxon>ecological metagenomes</taxon>
    </lineage>
</organism>
<feature type="transmembrane region" description="Helical" evidence="6">
    <location>
        <begin position="34"/>
        <end position="54"/>
    </location>
</feature>
<feature type="transmembrane region" description="Helical" evidence="6">
    <location>
        <begin position="456"/>
        <end position="475"/>
    </location>
</feature>
<feature type="transmembrane region" description="Helical" evidence="6">
    <location>
        <begin position="173"/>
        <end position="193"/>
    </location>
</feature>
<evidence type="ECO:0000256" key="4">
    <source>
        <dbReference type="ARBA" id="ARBA00022989"/>
    </source>
</evidence>
<feature type="non-terminal residue" evidence="7">
    <location>
        <position position="1"/>
    </location>
</feature>
<keyword evidence="5 6" id="KW-0472">Membrane</keyword>
<reference evidence="7" key="1">
    <citation type="submission" date="2018-05" db="EMBL/GenBank/DDBJ databases">
        <authorList>
            <person name="Lanie J.A."/>
            <person name="Ng W.-L."/>
            <person name="Kazmierczak K.M."/>
            <person name="Andrzejewski T.M."/>
            <person name="Davidsen T.M."/>
            <person name="Wayne K.J."/>
            <person name="Tettelin H."/>
            <person name="Glass J.I."/>
            <person name="Rusch D."/>
            <person name="Podicherti R."/>
            <person name="Tsui H.-C.T."/>
            <person name="Winkler M.E."/>
        </authorList>
    </citation>
    <scope>NUCLEOTIDE SEQUENCE</scope>
</reference>
<dbReference type="CDD" id="cd06581">
    <property type="entry name" value="TM_PBP1_LivM_like"/>
    <property type="match status" value="1"/>
</dbReference>
<feature type="transmembrane region" description="Helical" evidence="6">
    <location>
        <begin position="376"/>
        <end position="396"/>
    </location>
</feature>
<evidence type="ECO:0000256" key="3">
    <source>
        <dbReference type="ARBA" id="ARBA00022692"/>
    </source>
</evidence>
<keyword evidence="4 6" id="KW-1133">Transmembrane helix</keyword>
<feature type="transmembrane region" description="Helical" evidence="6">
    <location>
        <begin position="12"/>
        <end position="28"/>
    </location>
</feature>
<dbReference type="PANTHER" id="PTHR30482:SF5">
    <property type="entry name" value="ABC TRANSPORTER PERMEASE PROTEIN"/>
    <property type="match status" value="1"/>
</dbReference>
<feature type="transmembrane region" description="Helical" evidence="6">
    <location>
        <begin position="429"/>
        <end position="449"/>
    </location>
</feature>
<comment type="subcellular location">
    <subcellularLocation>
        <location evidence="1">Cell membrane</location>
        <topology evidence="1">Multi-pass membrane protein</topology>
    </subcellularLocation>
</comment>
<dbReference type="PANTHER" id="PTHR30482">
    <property type="entry name" value="HIGH-AFFINITY BRANCHED-CHAIN AMINO ACID TRANSPORT SYSTEM PERMEASE"/>
    <property type="match status" value="1"/>
</dbReference>
<dbReference type="CDD" id="cd06582">
    <property type="entry name" value="TM_PBP1_LivH_like"/>
    <property type="match status" value="1"/>
</dbReference>
<evidence type="ECO:0000313" key="7">
    <source>
        <dbReference type="EMBL" id="SUZ68458.1"/>
    </source>
</evidence>
<dbReference type="InterPro" id="IPR001851">
    <property type="entry name" value="ABC_transp_permease"/>
</dbReference>
<feature type="transmembrane region" description="Helical" evidence="6">
    <location>
        <begin position="61"/>
        <end position="82"/>
    </location>
</feature>
<dbReference type="InterPro" id="IPR043428">
    <property type="entry name" value="LivM-like"/>
</dbReference>
<dbReference type="AlphaFoldDB" id="A0A381PPR2"/>
<feature type="transmembrane region" description="Helical" evidence="6">
    <location>
        <begin position="214"/>
        <end position="236"/>
    </location>
</feature>
<dbReference type="GO" id="GO:0015658">
    <property type="term" value="F:branched-chain amino acid transmembrane transporter activity"/>
    <property type="evidence" value="ECO:0007669"/>
    <property type="project" value="InterPro"/>
</dbReference>
<gene>
    <name evidence="7" type="ORF">METZ01_LOCUS21312</name>
</gene>
<feature type="transmembrane region" description="Helical" evidence="6">
    <location>
        <begin position="350"/>
        <end position="370"/>
    </location>
</feature>
<dbReference type="GO" id="GO:0005886">
    <property type="term" value="C:plasma membrane"/>
    <property type="evidence" value="ECO:0007669"/>
    <property type="project" value="UniProtKB-SubCell"/>
</dbReference>
<keyword evidence="2" id="KW-1003">Cell membrane</keyword>
<dbReference type="EMBL" id="UINC01001039">
    <property type="protein sequence ID" value="SUZ68458.1"/>
    <property type="molecule type" value="Genomic_DNA"/>
</dbReference>
<proteinExistence type="predicted"/>
<name>A0A381PPR2_9ZZZZ</name>
<evidence type="ECO:0008006" key="8">
    <source>
        <dbReference type="Google" id="ProtNLM"/>
    </source>
</evidence>
<feature type="transmembrane region" description="Helical" evidence="6">
    <location>
        <begin position="585"/>
        <end position="612"/>
    </location>
</feature>
<feature type="transmembrane region" description="Helical" evidence="6">
    <location>
        <begin position="624"/>
        <end position="647"/>
    </location>
</feature>
<accession>A0A381PPR2</accession>
<sequence length="680" mass="72727">VFQLSTASRRLSWMVWPIALVVTQQLLFPAPAGSFVSGLVLGSITSLIAVAMYLVYRANNVLNFAAGELGLLPAVFAMLLVLESGWNWYLSFFLALLCAAAIGVATEFLIVRRFFQSPRLVLTVATLGIGELLAVFALYLPAWWGSYLQSQRLQAPFGFRFDIGSRVFDADHLLALVLGPAAMVTLVLVLRWTRIGTAIRASADLPSRAGLLGIPVKAVHSIVWGIAAVFAFLALFLRSGVYGLPIGGSLGLLLLLRALAALTLGRLDHLPTIIGVSFALGVLQEGIVWNSQANEAEAKMAALTGLVIVLGLVFRRSRGFRSALDVTSWQAVGHARPIPRVFLQIPGIQVARGMALLVVLIFFAGFPYWGVFDTTVVVRMGLVLLYAVIMLSLGVLTGWSGQLSLGQMAFAAVGGATGAWLTQKAGVDFVAATALAGCLGALFSLVVGIPALRMRGTYLAVTTLALELTMIQYFLNPQFFRWVPVERITRPPLFGTINWESSQAAYYVCLVTLVIACVAVAGLKHGRIGRVLIALRDNEIAAEAYGARASQLKLTAFAISGFLAAVAGSVIAHHQQSFNVTPAGFSIVVFMGAVVGGLGSISGAIIGSLYWNGSWYWLQGSWRLLATGTGVLIVLLIAPAGIVGLWADLRNLALRKLGARFGLQETDSADDLLVNENLER</sequence>
<feature type="transmembrane region" description="Helical" evidence="6">
    <location>
        <begin position="504"/>
        <end position="523"/>
    </location>
</feature>